<evidence type="ECO:0000313" key="10">
    <source>
        <dbReference type="Proteomes" id="UP000490821"/>
    </source>
</evidence>
<organism evidence="8 9">
    <name type="scientific">Thomasclavelia cocleata</name>
    <dbReference type="NCBI Taxonomy" id="69824"/>
    <lineage>
        <taxon>Bacteria</taxon>
        <taxon>Bacillati</taxon>
        <taxon>Bacillota</taxon>
        <taxon>Erysipelotrichia</taxon>
        <taxon>Erysipelotrichales</taxon>
        <taxon>Coprobacillaceae</taxon>
        <taxon>Thomasclavelia</taxon>
    </lineage>
</organism>
<dbReference type="Proteomes" id="UP000198558">
    <property type="component" value="Unassembled WGS sequence"/>
</dbReference>
<evidence type="ECO:0000256" key="3">
    <source>
        <dbReference type="ARBA" id="ARBA00023274"/>
    </source>
</evidence>
<dbReference type="InterPro" id="IPR011332">
    <property type="entry name" value="Ribosomal_zn-bd"/>
</dbReference>
<dbReference type="InterPro" id="IPR044957">
    <property type="entry name" value="Ribosomal_bL32_bact"/>
</dbReference>
<evidence type="ECO:0000256" key="5">
    <source>
        <dbReference type="HAMAP-Rule" id="MF_00340"/>
    </source>
</evidence>
<dbReference type="PANTHER" id="PTHR35534">
    <property type="entry name" value="50S RIBOSOMAL PROTEIN L32"/>
    <property type="match status" value="1"/>
</dbReference>
<evidence type="ECO:0000313" key="7">
    <source>
        <dbReference type="EMBL" id="GFI40379.1"/>
    </source>
</evidence>
<keyword evidence="3 5" id="KW-0687">Ribonucleoprotein</keyword>
<dbReference type="GO" id="GO:0015934">
    <property type="term" value="C:large ribosomal subunit"/>
    <property type="evidence" value="ECO:0007669"/>
    <property type="project" value="InterPro"/>
</dbReference>
<dbReference type="GO" id="GO:0003735">
    <property type="term" value="F:structural constituent of ribosome"/>
    <property type="evidence" value="ECO:0007669"/>
    <property type="project" value="InterPro"/>
</dbReference>
<feature type="compositionally biased region" description="Basic residues" evidence="6">
    <location>
        <begin position="9"/>
        <end position="19"/>
    </location>
</feature>
<dbReference type="InterPro" id="IPR002677">
    <property type="entry name" value="Ribosomal_bL32"/>
</dbReference>
<dbReference type="HAMAP" id="MF_00340">
    <property type="entry name" value="Ribosomal_bL32"/>
    <property type="match status" value="1"/>
</dbReference>
<reference evidence="7 10" key="3">
    <citation type="journal article" date="2020" name="Microbiome">
        <title>Single-cell genomics of uncultured bacteria reveals dietary fiber responders in the mouse gut microbiota.</title>
        <authorList>
            <person name="Chijiiwa R."/>
            <person name="Hosokawa M."/>
            <person name="Kogawa M."/>
            <person name="Nishikawa Y."/>
            <person name="Ide K."/>
            <person name="Sakanashi C."/>
            <person name="Takahashi K."/>
            <person name="Takeyama H."/>
        </authorList>
    </citation>
    <scope>NUCLEOTIDE SEQUENCE [LARGE SCALE GENOMIC DNA]</scope>
    <source>
        <strain evidence="7">IMSAGC_017</strain>
    </source>
</reference>
<evidence type="ECO:0000256" key="1">
    <source>
        <dbReference type="ARBA" id="ARBA00008560"/>
    </source>
</evidence>
<reference evidence="9" key="2">
    <citation type="submission" date="2016-10" db="EMBL/GenBank/DDBJ databases">
        <authorList>
            <person name="Varghese N."/>
            <person name="Submissions S."/>
        </authorList>
    </citation>
    <scope>NUCLEOTIDE SEQUENCE [LARGE SCALE GENOMIC DNA]</scope>
    <source>
        <strain evidence="9">DSM 1551</strain>
    </source>
</reference>
<evidence type="ECO:0000313" key="9">
    <source>
        <dbReference type="Proteomes" id="UP000198558"/>
    </source>
</evidence>
<dbReference type="Pfam" id="PF01783">
    <property type="entry name" value="Ribosomal_L32p"/>
    <property type="match status" value="1"/>
</dbReference>
<dbReference type="AlphaFoldDB" id="A0A1I0HB87"/>
<dbReference type="GeneID" id="78289384"/>
<evidence type="ECO:0000256" key="2">
    <source>
        <dbReference type="ARBA" id="ARBA00022980"/>
    </source>
</evidence>
<gene>
    <name evidence="5 7" type="primary">rpmF</name>
    <name evidence="7" type="ORF">IMSAGC017_00411</name>
    <name evidence="8" type="ORF">SAMN04489758_1477</name>
</gene>
<evidence type="ECO:0000256" key="4">
    <source>
        <dbReference type="ARBA" id="ARBA00035178"/>
    </source>
</evidence>
<evidence type="ECO:0000256" key="6">
    <source>
        <dbReference type="SAM" id="MobiDB-lite"/>
    </source>
</evidence>
<keyword evidence="2 5" id="KW-0689">Ribosomal protein</keyword>
<dbReference type="Proteomes" id="UP000490821">
    <property type="component" value="Unassembled WGS sequence"/>
</dbReference>
<dbReference type="RefSeq" id="WP_003534533.1">
    <property type="nucleotide sequence ID" value="NZ_BLMI01000036.1"/>
</dbReference>
<dbReference type="SUPFAM" id="SSF57829">
    <property type="entry name" value="Zn-binding ribosomal proteins"/>
    <property type="match status" value="1"/>
</dbReference>
<dbReference type="NCBIfam" id="TIGR01031">
    <property type="entry name" value="rpmF_bact"/>
    <property type="match status" value="1"/>
</dbReference>
<dbReference type="EMBL" id="FOIN01000047">
    <property type="protein sequence ID" value="SET81102.1"/>
    <property type="molecule type" value="Genomic_DNA"/>
</dbReference>
<sequence length="55" mass="6289">MAVPFRRVSSTRRNKRRTHDKLTAPAVVVCPECGEYKMSHKVCKHCGTYKGQKVL</sequence>
<protein>
    <recommendedName>
        <fullName evidence="4 5">Large ribosomal subunit protein bL32</fullName>
    </recommendedName>
</protein>
<name>A0A1I0HB87_9FIRM</name>
<dbReference type="EMBL" id="BLMI01000036">
    <property type="protein sequence ID" value="GFI40379.1"/>
    <property type="molecule type" value="Genomic_DNA"/>
</dbReference>
<evidence type="ECO:0000313" key="8">
    <source>
        <dbReference type="EMBL" id="SET81102.1"/>
    </source>
</evidence>
<dbReference type="OrthoDB" id="9812874at2"/>
<dbReference type="PANTHER" id="PTHR35534:SF1">
    <property type="entry name" value="LARGE RIBOSOMAL SUBUNIT PROTEIN BL32"/>
    <property type="match status" value="1"/>
</dbReference>
<dbReference type="GO" id="GO:0006412">
    <property type="term" value="P:translation"/>
    <property type="evidence" value="ECO:0007669"/>
    <property type="project" value="UniProtKB-UniRule"/>
</dbReference>
<accession>A0A1I0HB87</accession>
<proteinExistence type="inferred from homology"/>
<feature type="region of interest" description="Disordered" evidence="6">
    <location>
        <begin position="1"/>
        <end position="21"/>
    </location>
</feature>
<comment type="similarity">
    <text evidence="1 5">Belongs to the bacterial ribosomal protein bL32 family.</text>
</comment>
<keyword evidence="9" id="KW-1185">Reference proteome</keyword>
<reference evidence="8" key="1">
    <citation type="submission" date="2016-10" db="EMBL/GenBank/DDBJ databases">
        <authorList>
            <person name="de Groot N.N."/>
        </authorList>
    </citation>
    <scope>NUCLEOTIDE SEQUENCE [LARGE SCALE GENOMIC DNA]</scope>
    <source>
        <strain evidence="8">DSM 1551</strain>
    </source>
</reference>